<dbReference type="EC" id="2.1.1.220" evidence="2"/>
<reference evidence="2" key="1">
    <citation type="submission" date="2020-02" db="EMBL/GenBank/DDBJ databases">
        <authorList>
            <person name="Meier V. D."/>
        </authorList>
    </citation>
    <scope>NUCLEOTIDE SEQUENCE</scope>
    <source>
        <strain evidence="2">AVDCRST_MAG24</strain>
    </source>
</reference>
<keyword evidence="2" id="KW-0808">Transferase</keyword>
<sequence>DRDVRRPARLVRGPARPAAAGGVGPADRRQGSPSPPLPRAGAALLQQQGPPRPRRPHRPRGGVHRHLLARRGVPRAAPAPPRVLGLDAAGGRGGLSQGRRPGRDDGRRLPRCPRRRGRRRVRGPHVLPAPCRRADRARVVVRASRGVRRGRAPQRDAVLRRGPPGVAAHGRRPHRRAAGVGSRHPRRPGRARHARAVGVPGRRRGRFGTRRCRVRLRRHHHPAEQGRGDAAGPRRLHRAAGLGVAGARLARRRTRGPSRPPDERPHRLPRHRPPDGARGAPAGQEAAPRPGRLRRRLRRSSSGGPPAPGGARAVRRL</sequence>
<organism evidence="2">
    <name type="scientific">uncultured Nocardioidaceae bacterium</name>
    <dbReference type="NCBI Taxonomy" id="253824"/>
    <lineage>
        <taxon>Bacteria</taxon>
        <taxon>Bacillati</taxon>
        <taxon>Actinomycetota</taxon>
        <taxon>Actinomycetes</taxon>
        <taxon>Propionibacteriales</taxon>
        <taxon>Nocardioidaceae</taxon>
        <taxon>environmental samples</taxon>
    </lineage>
</organism>
<feature type="region of interest" description="Disordered" evidence="1">
    <location>
        <begin position="1"/>
        <end position="126"/>
    </location>
</feature>
<protein>
    <submittedName>
        <fullName evidence="2">tRNA (Adenine(58)-N(1))-methyltransferase</fullName>
        <ecNumber evidence="2">2.1.1.220</ecNumber>
    </submittedName>
</protein>
<dbReference type="EMBL" id="CADCUF010000265">
    <property type="protein sequence ID" value="CAA9351946.1"/>
    <property type="molecule type" value="Genomic_DNA"/>
</dbReference>
<feature type="non-terminal residue" evidence="2">
    <location>
        <position position="317"/>
    </location>
</feature>
<evidence type="ECO:0000256" key="1">
    <source>
        <dbReference type="SAM" id="MobiDB-lite"/>
    </source>
</evidence>
<feature type="compositionally biased region" description="Low complexity" evidence="1">
    <location>
        <begin position="74"/>
        <end position="87"/>
    </location>
</feature>
<feature type="compositionally biased region" description="Low complexity" evidence="1">
    <location>
        <begin position="239"/>
        <end position="248"/>
    </location>
</feature>
<gene>
    <name evidence="2" type="ORF">AVDCRST_MAG24-1852</name>
</gene>
<proteinExistence type="predicted"/>
<name>A0A6J4M7C6_9ACTN</name>
<keyword evidence="2" id="KW-0489">Methyltransferase</keyword>
<feature type="compositionally biased region" description="Basic residues" evidence="1">
    <location>
        <begin position="169"/>
        <end position="221"/>
    </location>
</feature>
<feature type="non-terminal residue" evidence="2">
    <location>
        <position position="1"/>
    </location>
</feature>
<feature type="compositionally biased region" description="Basic residues" evidence="1">
    <location>
        <begin position="109"/>
        <end position="123"/>
    </location>
</feature>
<evidence type="ECO:0000313" key="2">
    <source>
        <dbReference type="EMBL" id="CAA9351946.1"/>
    </source>
</evidence>
<dbReference type="GO" id="GO:0032259">
    <property type="term" value="P:methylation"/>
    <property type="evidence" value="ECO:0007669"/>
    <property type="project" value="UniProtKB-KW"/>
</dbReference>
<feature type="compositionally biased region" description="Low complexity" evidence="1">
    <location>
        <begin position="300"/>
        <end position="317"/>
    </location>
</feature>
<feature type="region of interest" description="Disordered" evidence="1">
    <location>
        <begin position="158"/>
        <end position="317"/>
    </location>
</feature>
<accession>A0A6J4M7C6</accession>
<dbReference type="GO" id="GO:0160107">
    <property type="term" value="F:tRNA (adenine(58)-N1)-methyltransferase activity"/>
    <property type="evidence" value="ECO:0007669"/>
    <property type="project" value="UniProtKB-EC"/>
</dbReference>
<feature type="compositionally biased region" description="Basic residues" evidence="1">
    <location>
        <begin position="52"/>
        <end position="73"/>
    </location>
</feature>
<dbReference type="AlphaFoldDB" id="A0A6J4M7C6"/>
<feature type="compositionally biased region" description="Low complexity" evidence="1">
    <location>
        <begin position="10"/>
        <end position="20"/>
    </location>
</feature>